<evidence type="ECO:0000313" key="2">
    <source>
        <dbReference type="Proteomes" id="UP001221898"/>
    </source>
</evidence>
<evidence type="ECO:0000313" key="1">
    <source>
        <dbReference type="EMBL" id="KAJ8399400.1"/>
    </source>
</evidence>
<dbReference type="EMBL" id="JAINUG010000083">
    <property type="protein sequence ID" value="KAJ8399400.1"/>
    <property type="molecule type" value="Genomic_DNA"/>
</dbReference>
<proteinExistence type="predicted"/>
<dbReference type="PANTHER" id="PTHR46599">
    <property type="entry name" value="PIGGYBAC TRANSPOSABLE ELEMENT-DERIVED PROTEIN 4"/>
    <property type="match status" value="1"/>
</dbReference>
<sequence>MARQYSVKDGTRRWPVPVFYNILDVAALNACVLYRGCTKNNIPRRDFKLQLAQELHAEFMASKQALRMDVPIPIAQPEEPKRMTCMVKTQCKQNKTFTKCLKCQKAICGK</sequence>
<dbReference type="PANTHER" id="PTHR46599:SF6">
    <property type="entry name" value="DUAL SPECIFICITY PHOSPHATASE 26"/>
    <property type="match status" value="1"/>
</dbReference>
<comment type="caution">
    <text evidence="1">The sequence shown here is derived from an EMBL/GenBank/DDBJ whole genome shotgun (WGS) entry which is preliminary data.</text>
</comment>
<gene>
    <name evidence="1" type="ORF">AAFF_G00411120</name>
</gene>
<organism evidence="1 2">
    <name type="scientific">Aldrovandia affinis</name>
    <dbReference type="NCBI Taxonomy" id="143900"/>
    <lineage>
        <taxon>Eukaryota</taxon>
        <taxon>Metazoa</taxon>
        <taxon>Chordata</taxon>
        <taxon>Craniata</taxon>
        <taxon>Vertebrata</taxon>
        <taxon>Euteleostomi</taxon>
        <taxon>Actinopterygii</taxon>
        <taxon>Neopterygii</taxon>
        <taxon>Teleostei</taxon>
        <taxon>Notacanthiformes</taxon>
        <taxon>Halosauridae</taxon>
        <taxon>Aldrovandia</taxon>
    </lineage>
</organism>
<evidence type="ECO:0008006" key="3">
    <source>
        <dbReference type="Google" id="ProtNLM"/>
    </source>
</evidence>
<accession>A0AAD7SBC0</accession>
<protein>
    <recommendedName>
        <fullName evidence="3">PiggyBac transposable element-derived protein domain-containing protein</fullName>
    </recommendedName>
</protein>
<dbReference type="AlphaFoldDB" id="A0AAD7SBC0"/>
<reference evidence="1" key="1">
    <citation type="journal article" date="2023" name="Science">
        <title>Genome structures resolve the early diversification of teleost fishes.</title>
        <authorList>
            <person name="Parey E."/>
            <person name="Louis A."/>
            <person name="Montfort J."/>
            <person name="Bouchez O."/>
            <person name="Roques C."/>
            <person name="Iampietro C."/>
            <person name="Lluch J."/>
            <person name="Castinel A."/>
            <person name="Donnadieu C."/>
            <person name="Desvignes T."/>
            <person name="Floi Bucao C."/>
            <person name="Jouanno E."/>
            <person name="Wen M."/>
            <person name="Mejri S."/>
            <person name="Dirks R."/>
            <person name="Jansen H."/>
            <person name="Henkel C."/>
            <person name="Chen W.J."/>
            <person name="Zahm M."/>
            <person name="Cabau C."/>
            <person name="Klopp C."/>
            <person name="Thompson A.W."/>
            <person name="Robinson-Rechavi M."/>
            <person name="Braasch I."/>
            <person name="Lecointre G."/>
            <person name="Bobe J."/>
            <person name="Postlethwait J.H."/>
            <person name="Berthelot C."/>
            <person name="Roest Crollius H."/>
            <person name="Guiguen Y."/>
        </authorList>
    </citation>
    <scope>NUCLEOTIDE SEQUENCE</scope>
    <source>
        <strain evidence="1">NC1722</strain>
    </source>
</reference>
<name>A0AAD7SBC0_9TELE</name>
<dbReference type="Proteomes" id="UP001221898">
    <property type="component" value="Unassembled WGS sequence"/>
</dbReference>
<keyword evidence="2" id="KW-1185">Reference proteome</keyword>